<name>A0A916J1R0_9PROT</name>
<dbReference type="Proteomes" id="UP000742786">
    <property type="component" value="Unassembled WGS sequence"/>
</dbReference>
<dbReference type="EMBL" id="CAJQUM010000001">
    <property type="protein sequence ID" value="CAG4882404.1"/>
    <property type="molecule type" value="Genomic_DNA"/>
</dbReference>
<evidence type="ECO:0000313" key="3">
    <source>
        <dbReference type="Proteomes" id="UP000742786"/>
    </source>
</evidence>
<gene>
    <name evidence="2" type="ORF">GTOL_10286</name>
</gene>
<sequence>MSSSNAAKRQTSGINVWALLRLFVIALLCAGTGIAHADVADTNSSRALRAKYAAAQDRLSHNQFQRPLYLDSSETPGGVAGDIYALVNYPFATVGTALNRPGNWCDILILHLNTKYCRASTTSGGSSLNVSIGRKYDQPLDEAYQIAFAYRVAANTPDYLQVRLNADKGPLSTRNYRISLEAIPLENGQTFIHLSYSYAYGLVGRLAMQVYLGTIGRDKVGFTVVGSQPDKQPLFIGGVRGVVERNTMRYYLTIEAFLGALSEPPQAQPEKRFRDWFAAIERYPRQLHELERSEYLDMKRKEYRRQQGERPGAGAG</sequence>
<proteinExistence type="predicted"/>
<protein>
    <submittedName>
        <fullName evidence="2">Uncharacterized protein</fullName>
    </submittedName>
</protein>
<dbReference type="RefSeq" id="WP_220634479.1">
    <property type="nucleotide sequence ID" value="NZ_CAJQUM010000001.1"/>
</dbReference>
<organism evidence="2 3">
    <name type="scientific">Georgfuchsia toluolica</name>
    <dbReference type="NCBI Taxonomy" id="424218"/>
    <lineage>
        <taxon>Bacteria</taxon>
        <taxon>Pseudomonadati</taxon>
        <taxon>Pseudomonadota</taxon>
        <taxon>Betaproteobacteria</taxon>
        <taxon>Nitrosomonadales</taxon>
        <taxon>Sterolibacteriaceae</taxon>
        <taxon>Georgfuchsia</taxon>
    </lineage>
</organism>
<comment type="caution">
    <text evidence="2">The sequence shown here is derived from an EMBL/GenBank/DDBJ whole genome shotgun (WGS) entry which is preliminary data.</text>
</comment>
<keyword evidence="3" id="KW-1185">Reference proteome</keyword>
<feature type="signal peptide" evidence="1">
    <location>
        <begin position="1"/>
        <end position="37"/>
    </location>
</feature>
<dbReference type="AlphaFoldDB" id="A0A916J1R0"/>
<keyword evidence="1" id="KW-0732">Signal</keyword>
<reference evidence="2" key="1">
    <citation type="submission" date="2021-04" db="EMBL/GenBank/DDBJ databases">
        <authorList>
            <person name="Hornung B."/>
        </authorList>
    </citation>
    <scope>NUCLEOTIDE SEQUENCE</scope>
    <source>
        <strain evidence="2">G5G6</strain>
    </source>
</reference>
<evidence type="ECO:0000313" key="2">
    <source>
        <dbReference type="EMBL" id="CAG4882404.1"/>
    </source>
</evidence>
<accession>A0A916J1R0</accession>
<feature type="chain" id="PRO_5036881576" evidence="1">
    <location>
        <begin position="38"/>
        <end position="316"/>
    </location>
</feature>
<evidence type="ECO:0000256" key="1">
    <source>
        <dbReference type="SAM" id="SignalP"/>
    </source>
</evidence>